<feature type="transmembrane region" description="Helical" evidence="1">
    <location>
        <begin position="84"/>
        <end position="107"/>
    </location>
</feature>
<dbReference type="Proteomes" id="UP001596312">
    <property type="component" value="Unassembled WGS sequence"/>
</dbReference>
<proteinExistence type="predicted"/>
<accession>A0ABD5V4R0</accession>
<keyword evidence="1" id="KW-1133">Transmembrane helix</keyword>
<evidence type="ECO:0000256" key="1">
    <source>
        <dbReference type="SAM" id="Phobius"/>
    </source>
</evidence>
<gene>
    <name evidence="2" type="ORF">ACFQGH_06265</name>
</gene>
<organism evidence="2 3">
    <name type="scientific">Halalkalicoccus tibetensis</name>
    <dbReference type="NCBI Taxonomy" id="175632"/>
    <lineage>
        <taxon>Archaea</taxon>
        <taxon>Methanobacteriati</taxon>
        <taxon>Methanobacteriota</taxon>
        <taxon>Stenosarchaea group</taxon>
        <taxon>Halobacteria</taxon>
        <taxon>Halobacteriales</taxon>
        <taxon>Halococcaceae</taxon>
        <taxon>Halalkalicoccus</taxon>
    </lineage>
</organism>
<keyword evidence="1" id="KW-0472">Membrane</keyword>
<reference evidence="2 3" key="1">
    <citation type="journal article" date="2019" name="Int. J. Syst. Evol. Microbiol.">
        <title>The Global Catalogue of Microorganisms (GCM) 10K type strain sequencing project: providing services to taxonomists for standard genome sequencing and annotation.</title>
        <authorList>
            <consortium name="The Broad Institute Genomics Platform"/>
            <consortium name="The Broad Institute Genome Sequencing Center for Infectious Disease"/>
            <person name="Wu L."/>
            <person name="Ma J."/>
        </authorList>
    </citation>
    <scope>NUCLEOTIDE SEQUENCE [LARGE SCALE GENOMIC DNA]</scope>
    <source>
        <strain evidence="2 3">CGMCC 1.3240</strain>
    </source>
</reference>
<feature type="transmembrane region" description="Helical" evidence="1">
    <location>
        <begin position="16"/>
        <end position="37"/>
    </location>
</feature>
<keyword evidence="3" id="KW-1185">Reference proteome</keyword>
<dbReference type="RefSeq" id="WP_340603316.1">
    <property type="nucleotide sequence ID" value="NZ_JBBMXV010000002.1"/>
</dbReference>
<dbReference type="EMBL" id="JBHSXQ010000002">
    <property type="protein sequence ID" value="MFC6904801.1"/>
    <property type="molecule type" value="Genomic_DNA"/>
</dbReference>
<sequence>MYDIAEHFAATTVGPLPVFFVANAVFAVGVVVGLLYYTDIQRVEVGDRLLGILPHRLVGVLSISFLVAALMTTMWGRVDWAEPWIAVCRISVIWTGMAIGASLGDILPG</sequence>
<protein>
    <submittedName>
        <fullName evidence="2">Uncharacterized protein</fullName>
    </submittedName>
</protein>
<evidence type="ECO:0000313" key="3">
    <source>
        <dbReference type="Proteomes" id="UP001596312"/>
    </source>
</evidence>
<evidence type="ECO:0000313" key="2">
    <source>
        <dbReference type="EMBL" id="MFC6904801.1"/>
    </source>
</evidence>
<feature type="transmembrane region" description="Helical" evidence="1">
    <location>
        <begin position="57"/>
        <end position="78"/>
    </location>
</feature>
<dbReference type="AlphaFoldDB" id="A0ABD5V4R0"/>
<comment type="caution">
    <text evidence="2">The sequence shown here is derived from an EMBL/GenBank/DDBJ whole genome shotgun (WGS) entry which is preliminary data.</text>
</comment>
<name>A0ABD5V4R0_9EURY</name>
<keyword evidence="1" id="KW-0812">Transmembrane</keyword>